<evidence type="ECO:0000313" key="2">
    <source>
        <dbReference type="Proteomes" id="UP001178461"/>
    </source>
</evidence>
<accession>A0AA35KWE8</accession>
<proteinExistence type="predicted"/>
<dbReference type="AlphaFoldDB" id="A0AA35KWE8"/>
<organism evidence="1 2">
    <name type="scientific">Podarcis lilfordi</name>
    <name type="common">Lilford's wall lizard</name>
    <dbReference type="NCBI Taxonomy" id="74358"/>
    <lineage>
        <taxon>Eukaryota</taxon>
        <taxon>Metazoa</taxon>
        <taxon>Chordata</taxon>
        <taxon>Craniata</taxon>
        <taxon>Vertebrata</taxon>
        <taxon>Euteleostomi</taxon>
        <taxon>Lepidosauria</taxon>
        <taxon>Squamata</taxon>
        <taxon>Bifurcata</taxon>
        <taxon>Unidentata</taxon>
        <taxon>Episquamata</taxon>
        <taxon>Laterata</taxon>
        <taxon>Lacertibaenia</taxon>
        <taxon>Lacertidae</taxon>
        <taxon>Podarcis</taxon>
    </lineage>
</organism>
<sequence>MAEAIWQCTVTELQPVSLLKALSVQEALAILKDRRNNQRQQEEELNASLPSRCPVRFCWGRNFPLRLFWLGSCPPAPLPSILRALQD</sequence>
<gene>
    <name evidence="1" type="ORF">PODLI_1B002780</name>
</gene>
<dbReference type="Proteomes" id="UP001178461">
    <property type="component" value="Chromosome 9"/>
</dbReference>
<protein>
    <submittedName>
        <fullName evidence="1">Uncharacterized protein</fullName>
    </submittedName>
</protein>
<name>A0AA35KWE8_9SAUR</name>
<dbReference type="EMBL" id="OX395134">
    <property type="protein sequence ID" value="CAI5784593.1"/>
    <property type="molecule type" value="Genomic_DNA"/>
</dbReference>
<reference evidence="1" key="1">
    <citation type="submission" date="2022-12" db="EMBL/GenBank/DDBJ databases">
        <authorList>
            <person name="Alioto T."/>
            <person name="Alioto T."/>
            <person name="Gomez Garrido J."/>
        </authorList>
    </citation>
    <scope>NUCLEOTIDE SEQUENCE</scope>
</reference>
<keyword evidence="2" id="KW-1185">Reference proteome</keyword>
<evidence type="ECO:0000313" key="1">
    <source>
        <dbReference type="EMBL" id="CAI5784593.1"/>
    </source>
</evidence>